<dbReference type="InterPro" id="IPR001279">
    <property type="entry name" value="Metallo-B-lactamas"/>
</dbReference>
<sequence>MKKRMRRIYAFFAACLFSLSLTACQPAAETETAGAQTETMQADAGETSAKAGVTSESSQTLASGHSQMEVHFLDVGQGDSSLILCDGHAMLIDAGENDKGTQVQLYLQQQGVEQLDYVIATHPDSDHIGGMDVILYKFPVDTVLMTDESKDTQTYQDVVQVIQDKNIHCEEPEQGDVYTLGSASFTVVSTGDAYEDVNDTSIGIRLSYGETDFLFCGDATETAEDDMLASGENLEAEVYKVSHHGSSTSSQTDFLDAIDPEYGVISCGEDNDYGHPHEEVMERLEERNVKVFRTDEQGSITAVTDGRTIAWSSEPTESAVETDEKEQTETQDTGAAKSNTSGGENAEDTAAPKYILNTNTKKFHRPECSSVDDMNEENKQMSDQDRETLISEGYSPCKRCDP</sequence>
<dbReference type="InterPro" id="IPR035451">
    <property type="entry name" value="Ada-like_dom_sf"/>
</dbReference>
<reference evidence="4" key="2">
    <citation type="journal article" date="2021" name="PeerJ">
        <title>Extensive microbial diversity within the chicken gut microbiome revealed by metagenomics and culture.</title>
        <authorList>
            <person name="Gilroy R."/>
            <person name="Ravi A."/>
            <person name="Getino M."/>
            <person name="Pursley I."/>
            <person name="Horton D.L."/>
            <person name="Alikhan N.F."/>
            <person name="Baker D."/>
            <person name="Gharbi K."/>
            <person name="Hall N."/>
            <person name="Watson M."/>
            <person name="Adriaenssens E.M."/>
            <person name="Foster-Nyarko E."/>
            <person name="Jarju S."/>
            <person name="Secka A."/>
            <person name="Antonio M."/>
            <person name="Oren A."/>
            <person name="Chaudhuri R.R."/>
            <person name="La Ragione R."/>
            <person name="Hildebrand F."/>
            <person name="Pallen M.J."/>
        </authorList>
    </citation>
    <scope>NUCLEOTIDE SEQUENCE</scope>
    <source>
        <strain evidence="4">CHK187-14744</strain>
    </source>
</reference>
<dbReference type="InterPro" id="IPR035681">
    <property type="entry name" value="ComA-like_MBL"/>
</dbReference>
<gene>
    <name evidence="4" type="ORF">IAB63_00425</name>
</gene>
<comment type="caution">
    <text evidence="4">The sequence shown here is derived from an EMBL/GenBank/DDBJ whole genome shotgun (WGS) entry which is preliminary data.</text>
</comment>
<dbReference type="SMART" id="SM00849">
    <property type="entry name" value="Lactamase_B"/>
    <property type="match status" value="1"/>
</dbReference>
<feature type="signal peptide" evidence="2">
    <location>
        <begin position="1"/>
        <end position="23"/>
    </location>
</feature>
<dbReference type="PROSITE" id="PS51257">
    <property type="entry name" value="PROKAR_LIPOPROTEIN"/>
    <property type="match status" value="1"/>
</dbReference>
<dbReference type="SUPFAM" id="SSF56281">
    <property type="entry name" value="Metallo-hydrolase/oxidoreductase"/>
    <property type="match status" value="1"/>
</dbReference>
<dbReference type="Gene3D" id="3.40.10.10">
    <property type="entry name" value="DNA Methylphosphotriester Repair Domain"/>
    <property type="match status" value="1"/>
</dbReference>
<dbReference type="PANTHER" id="PTHR30619:SF7">
    <property type="entry name" value="BETA-LACTAMASE DOMAIN PROTEIN"/>
    <property type="match status" value="1"/>
</dbReference>
<evidence type="ECO:0000313" key="5">
    <source>
        <dbReference type="Proteomes" id="UP000824164"/>
    </source>
</evidence>
<dbReference type="PANTHER" id="PTHR30619">
    <property type="entry name" value="DNA INTERNALIZATION/COMPETENCE PROTEIN COMEC/REC2"/>
    <property type="match status" value="1"/>
</dbReference>
<dbReference type="Proteomes" id="UP000824164">
    <property type="component" value="Unassembled WGS sequence"/>
</dbReference>
<evidence type="ECO:0000313" key="4">
    <source>
        <dbReference type="EMBL" id="HIU01701.1"/>
    </source>
</evidence>
<dbReference type="EMBL" id="DVLT01000002">
    <property type="protein sequence ID" value="HIU01701.1"/>
    <property type="molecule type" value="Genomic_DNA"/>
</dbReference>
<evidence type="ECO:0000256" key="2">
    <source>
        <dbReference type="SAM" id="SignalP"/>
    </source>
</evidence>
<feature type="region of interest" description="Disordered" evidence="1">
    <location>
        <begin position="306"/>
        <end position="402"/>
    </location>
</feature>
<dbReference type="CDD" id="cd07731">
    <property type="entry name" value="ComA-like_MBL-fold"/>
    <property type="match status" value="1"/>
</dbReference>
<accession>A0A9D1KV10</accession>
<keyword evidence="2" id="KW-0732">Signal</keyword>
<feature type="compositionally biased region" description="Basic and acidic residues" evidence="1">
    <location>
        <begin position="376"/>
        <end position="389"/>
    </location>
</feature>
<feature type="domain" description="Metallo-beta-lactamase" evidence="3">
    <location>
        <begin position="77"/>
        <end position="269"/>
    </location>
</feature>
<dbReference type="SUPFAM" id="SSF57884">
    <property type="entry name" value="Ada DNA repair protein, N-terminal domain (N-Ada 10)"/>
    <property type="match status" value="1"/>
</dbReference>
<feature type="region of interest" description="Disordered" evidence="1">
    <location>
        <begin position="34"/>
        <end position="60"/>
    </location>
</feature>
<dbReference type="InterPro" id="IPR052159">
    <property type="entry name" value="Competence_DNA_uptake"/>
</dbReference>
<dbReference type="InterPro" id="IPR036866">
    <property type="entry name" value="RibonucZ/Hydroxyglut_hydro"/>
</dbReference>
<dbReference type="Pfam" id="PF00753">
    <property type="entry name" value="Lactamase_B"/>
    <property type="match status" value="1"/>
</dbReference>
<evidence type="ECO:0000259" key="3">
    <source>
        <dbReference type="SMART" id="SM00849"/>
    </source>
</evidence>
<dbReference type="AlphaFoldDB" id="A0A9D1KV10"/>
<organism evidence="4 5">
    <name type="scientific">Candidatus Onthocola gallistercoris</name>
    <dbReference type="NCBI Taxonomy" id="2840876"/>
    <lineage>
        <taxon>Bacteria</taxon>
        <taxon>Bacillati</taxon>
        <taxon>Bacillota</taxon>
        <taxon>Bacilli</taxon>
        <taxon>Candidatus Onthocola</taxon>
    </lineage>
</organism>
<proteinExistence type="predicted"/>
<protein>
    <submittedName>
        <fullName evidence="4">MBL fold metallo-hydrolase</fullName>
    </submittedName>
</protein>
<feature type="chain" id="PRO_5038669238" evidence="2">
    <location>
        <begin position="24"/>
        <end position="402"/>
    </location>
</feature>
<name>A0A9D1KV10_9FIRM</name>
<dbReference type="Gene3D" id="3.60.15.10">
    <property type="entry name" value="Ribonuclease Z/Hydroxyacylglutathione hydrolase-like"/>
    <property type="match status" value="1"/>
</dbReference>
<evidence type="ECO:0000256" key="1">
    <source>
        <dbReference type="SAM" id="MobiDB-lite"/>
    </source>
</evidence>
<reference evidence="4" key="1">
    <citation type="submission" date="2020-10" db="EMBL/GenBank/DDBJ databases">
        <authorList>
            <person name="Gilroy R."/>
        </authorList>
    </citation>
    <scope>NUCLEOTIDE SEQUENCE</scope>
    <source>
        <strain evidence="4">CHK187-14744</strain>
    </source>
</reference>